<accession>A0A1H2BE82</accession>
<reference evidence="2" key="2">
    <citation type="submission" date="2016-10" db="EMBL/GenBank/DDBJ databases">
        <authorList>
            <person name="de Groot N.N."/>
        </authorList>
    </citation>
    <scope>NUCLEOTIDE SEQUENCE [LARGE SCALE GENOMIC DNA]</scope>
    <source>
        <strain evidence="2">GAS369</strain>
    </source>
</reference>
<keyword evidence="3" id="KW-1185">Reference proteome</keyword>
<evidence type="ECO:0000313" key="1">
    <source>
        <dbReference type="EMBL" id="SDS76637.1"/>
    </source>
</evidence>
<evidence type="ECO:0008006" key="4">
    <source>
        <dbReference type="Google" id="ProtNLM"/>
    </source>
</evidence>
<dbReference type="EMBL" id="LT629750">
    <property type="protein sequence ID" value="SDS76637.1"/>
    <property type="molecule type" value="Genomic_DNA"/>
</dbReference>
<proteinExistence type="predicted"/>
<dbReference type="RefSeq" id="WP_146687892.1">
    <property type="nucleotide sequence ID" value="NZ_LT629750.1"/>
</dbReference>
<gene>
    <name evidence="1" type="ORF">SAMN05444158_3127</name>
    <name evidence="2" type="ORF">SAMN05444158_7085</name>
</gene>
<evidence type="ECO:0000313" key="2">
    <source>
        <dbReference type="EMBL" id="SDT56551.1"/>
    </source>
</evidence>
<dbReference type="AlphaFoldDB" id="A0A1H2BE82"/>
<dbReference type="Proteomes" id="UP000243904">
    <property type="component" value="Chromosome I"/>
</dbReference>
<dbReference type="EMBL" id="LT629750">
    <property type="protein sequence ID" value="SDT56551.1"/>
    <property type="molecule type" value="Genomic_DNA"/>
</dbReference>
<reference evidence="3" key="1">
    <citation type="submission" date="2016-10" db="EMBL/GenBank/DDBJ databases">
        <authorList>
            <person name="Varghese N."/>
            <person name="Submissions S."/>
        </authorList>
    </citation>
    <scope>NUCLEOTIDE SEQUENCE [LARGE SCALE GENOMIC DNA]</scope>
    <source>
        <strain evidence="3">GAS369</strain>
    </source>
</reference>
<sequence length="61" mass="6862">MAKAKVTFKVIRDADDDWKIQADYPGADSREIAGLTSKADADDWMNGDRKIAWLRSQGYAK</sequence>
<evidence type="ECO:0000313" key="3">
    <source>
        <dbReference type="Proteomes" id="UP000243904"/>
    </source>
</evidence>
<protein>
    <recommendedName>
        <fullName evidence="4">DUF2188 domain-containing protein</fullName>
    </recommendedName>
</protein>
<organism evidence="2 3">
    <name type="scientific">Bradyrhizobium canariense</name>
    <dbReference type="NCBI Taxonomy" id="255045"/>
    <lineage>
        <taxon>Bacteria</taxon>
        <taxon>Pseudomonadati</taxon>
        <taxon>Pseudomonadota</taxon>
        <taxon>Alphaproteobacteria</taxon>
        <taxon>Hyphomicrobiales</taxon>
        <taxon>Nitrobacteraceae</taxon>
        <taxon>Bradyrhizobium</taxon>
    </lineage>
</organism>
<name>A0A1H2BE82_9BRAD</name>